<keyword evidence="2" id="KW-1185">Reference proteome</keyword>
<proteinExistence type="predicted"/>
<dbReference type="EMBL" id="JAAXOM010000004">
    <property type="protein sequence ID" value="NKX89252.1"/>
    <property type="molecule type" value="Genomic_DNA"/>
</dbReference>
<reference evidence="1 2" key="1">
    <citation type="submission" date="2020-04" db="EMBL/GenBank/DDBJ databases">
        <title>MicrobeNet Type strains.</title>
        <authorList>
            <person name="Nicholson A.C."/>
        </authorList>
    </citation>
    <scope>NUCLEOTIDE SEQUENCE [LARGE SCALE GENOMIC DNA]</scope>
    <source>
        <strain evidence="1 2">DSM 44960</strain>
    </source>
</reference>
<name>A0A846W7D1_9NOCA</name>
<sequence>MSPKRGDRVAPPRRPGMWEARFATTAAAKGWEELCRAARASTWEAWIVLTERPTMPENPSRQAKLKGALSTHIVGGVTFDQWQYEVTGGGRVWYCPDETARVVWIVAAGPAHPKATD</sequence>
<dbReference type="Proteomes" id="UP000572007">
    <property type="component" value="Unassembled WGS sequence"/>
</dbReference>
<comment type="caution">
    <text evidence="1">The sequence shown here is derived from an EMBL/GenBank/DDBJ whole genome shotgun (WGS) entry which is preliminary data.</text>
</comment>
<protein>
    <submittedName>
        <fullName evidence="1">Uncharacterized protein</fullName>
    </submittedName>
</protein>
<organism evidence="1 2">
    <name type="scientific">Nocardia coubleae</name>
    <dbReference type="NCBI Taxonomy" id="356147"/>
    <lineage>
        <taxon>Bacteria</taxon>
        <taxon>Bacillati</taxon>
        <taxon>Actinomycetota</taxon>
        <taxon>Actinomycetes</taxon>
        <taxon>Mycobacteriales</taxon>
        <taxon>Nocardiaceae</taxon>
        <taxon>Nocardia</taxon>
    </lineage>
</organism>
<gene>
    <name evidence="1" type="ORF">HGA10_18290</name>
</gene>
<accession>A0A846W7D1</accession>
<evidence type="ECO:0000313" key="2">
    <source>
        <dbReference type="Proteomes" id="UP000572007"/>
    </source>
</evidence>
<dbReference type="AlphaFoldDB" id="A0A846W7D1"/>
<evidence type="ECO:0000313" key="1">
    <source>
        <dbReference type="EMBL" id="NKX89252.1"/>
    </source>
</evidence>